<comment type="caution">
    <text evidence="2">The sequence shown here is derived from an EMBL/GenBank/DDBJ whole genome shotgun (WGS) entry which is preliminary data.</text>
</comment>
<gene>
    <name evidence="2" type="ORF">BHYA_0092g00350</name>
</gene>
<sequence>MRDSTEYSEDKSVELSLWKLRAQPNAVYREYNKAFHGVQFEIRALGRDSLKLFLGQQFESILELNPQISAGNGRSFRLRDRTNTRARSSGSHGGAATSSTEQNDVSGVPAALDKTPSQEKHTNNKRASESGISKFRDDPILTESRQKRPRKSKN</sequence>
<feature type="compositionally biased region" description="Basic and acidic residues" evidence="1">
    <location>
        <begin position="116"/>
        <end position="139"/>
    </location>
</feature>
<dbReference type="Proteomes" id="UP000297814">
    <property type="component" value="Unassembled WGS sequence"/>
</dbReference>
<keyword evidence="3" id="KW-1185">Reference proteome</keyword>
<accession>A0A4Z1GQF2</accession>
<feature type="compositionally biased region" description="Low complexity" evidence="1">
    <location>
        <begin position="85"/>
        <end position="100"/>
    </location>
</feature>
<evidence type="ECO:0000313" key="3">
    <source>
        <dbReference type="Proteomes" id="UP000297814"/>
    </source>
</evidence>
<feature type="region of interest" description="Disordered" evidence="1">
    <location>
        <begin position="69"/>
        <end position="154"/>
    </location>
</feature>
<proteinExistence type="predicted"/>
<reference evidence="2 3" key="1">
    <citation type="submission" date="2017-12" db="EMBL/GenBank/DDBJ databases">
        <title>Comparative genomics of Botrytis spp.</title>
        <authorList>
            <person name="Valero-Jimenez C.A."/>
            <person name="Tapia P."/>
            <person name="Veloso J."/>
            <person name="Silva-Moreno E."/>
            <person name="Staats M."/>
            <person name="Valdes J.H."/>
            <person name="Van Kan J.A.L."/>
        </authorList>
    </citation>
    <scope>NUCLEOTIDE SEQUENCE [LARGE SCALE GENOMIC DNA]</scope>
    <source>
        <strain evidence="2 3">Bh0001</strain>
    </source>
</reference>
<name>A0A4Z1GQF2_9HELO</name>
<evidence type="ECO:0000313" key="2">
    <source>
        <dbReference type="EMBL" id="TGO37652.1"/>
    </source>
</evidence>
<organism evidence="2 3">
    <name type="scientific">Botrytis hyacinthi</name>
    <dbReference type="NCBI Taxonomy" id="278943"/>
    <lineage>
        <taxon>Eukaryota</taxon>
        <taxon>Fungi</taxon>
        <taxon>Dikarya</taxon>
        <taxon>Ascomycota</taxon>
        <taxon>Pezizomycotina</taxon>
        <taxon>Leotiomycetes</taxon>
        <taxon>Helotiales</taxon>
        <taxon>Sclerotiniaceae</taxon>
        <taxon>Botrytis</taxon>
    </lineage>
</organism>
<protein>
    <submittedName>
        <fullName evidence="2">Uncharacterized protein</fullName>
    </submittedName>
</protein>
<evidence type="ECO:0000256" key="1">
    <source>
        <dbReference type="SAM" id="MobiDB-lite"/>
    </source>
</evidence>
<dbReference type="AlphaFoldDB" id="A0A4Z1GQF2"/>
<dbReference type="EMBL" id="PQXK01000092">
    <property type="protein sequence ID" value="TGO37652.1"/>
    <property type="molecule type" value="Genomic_DNA"/>
</dbReference>